<organism evidence="1">
    <name type="scientific">marine sediment metagenome</name>
    <dbReference type="NCBI Taxonomy" id="412755"/>
    <lineage>
        <taxon>unclassified sequences</taxon>
        <taxon>metagenomes</taxon>
        <taxon>ecological metagenomes</taxon>
    </lineage>
</organism>
<comment type="caution">
    <text evidence="1">The sequence shown here is derived from an EMBL/GenBank/DDBJ whole genome shotgun (WGS) entry which is preliminary data.</text>
</comment>
<dbReference type="EMBL" id="LAZR01000206">
    <property type="protein sequence ID" value="KKN82074.1"/>
    <property type="molecule type" value="Genomic_DNA"/>
</dbReference>
<name>A0A0F9TRW0_9ZZZZ</name>
<accession>A0A0F9TRW0</accession>
<evidence type="ECO:0000313" key="1">
    <source>
        <dbReference type="EMBL" id="KKN82074.1"/>
    </source>
</evidence>
<sequence>MAMHNLMRNVAIIHRTSQVTGTTADKNDAGIDTTPYTGVAWLVSLSTLQTTGASIKLQESASSGFSTSAVSDLTGTSISMTTTIEDGVAILDLYKPGKQWVRLVYVSVNTSDVFDSIIALGYLPKEAPVTHSTADLIGAEYHSRPSTGTA</sequence>
<gene>
    <name evidence="1" type="ORF">LCGC14_0313410</name>
</gene>
<proteinExistence type="predicted"/>
<reference evidence="1" key="1">
    <citation type="journal article" date="2015" name="Nature">
        <title>Complex archaea that bridge the gap between prokaryotes and eukaryotes.</title>
        <authorList>
            <person name="Spang A."/>
            <person name="Saw J.H."/>
            <person name="Jorgensen S.L."/>
            <person name="Zaremba-Niedzwiedzka K."/>
            <person name="Martijn J."/>
            <person name="Lind A.E."/>
            <person name="van Eijk R."/>
            <person name="Schleper C."/>
            <person name="Guy L."/>
            <person name="Ettema T.J."/>
        </authorList>
    </citation>
    <scope>NUCLEOTIDE SEQUENCE</scope>
</reference>
<protein>
    <submittedName>
        <fullName evidence="1">Uncharacterized protein</fullName>
    </submittedName>
</protein>
<dbReference type="AlphaFoldDB" id="A0A0F9TRW0"/>